<organism evidence="1 2">
    <name type="scientific">Eumeta variegata</name>
    <name type="common">Bagworm moth</name>
    <name type="synonym">Eumeta japonica</name>
    <dbReference type="NCBI Taxonomy" id="151549"/>
    <lineage>
        <taxon>Eukaryota</taxon>
        <taxon>Metazoa</taxon>
        <taxon>Ecdysozoa</taxon>
        <taxon>Arthropoda</taxon>
        <taxon>Hexapoda</taxon>
        <taxon>Insecta</taxon>
        <taxon>Pterygota</taxon>
        <taxon>Neoptera</taxon>
        <taxon>Endopterygota</taxon>
        <taxon>Lepidoptera</taxon>
        <taxon>Glossata</taxon>
        <taxon>Ditrysia</taxon>
        <taxon>Tineoidea</taxon>
        <taxon>Psychidae</taxon>
        <taxon>Oiketicinae</taxon>
        <taxon>Eumeta</taxon>
    </lineage>
</organism>
<dbReference type="EMBL" id="BGZK01000863">
    <property type="protein sequence ID" value="GBP63216.1"/>
    <property type="molecule type" value="Genomic_DNA"/>
</dbReference>
<comment type="caution">
    <text evidence="1">The sequence shown here is derived from an EMBL/GenBank/DDBJ whole genome shotgun (WGS) entry which is preliminary data.</text>
</comment>
<name>A0A4C1XH45_EUMVA</name>
<accession>A0A4C1XH45</accession>
<reference evidence="1 2" key="1">
    <citation type="journal article" date="2019" name="Commun. Biol.">
        <title>The bagworm genome reveals a unique fibroin gene that provides high tensile strength.</title>
        <authorList>
            <person name="Kono N."/>
            <person name="Nakamura H."/>
            <person name="Ohtoshi R."/>
            <person name="Tomita M."/>
            <person name="Numata K."/>
            <person name="Arakawa K."/>
        </authorList>
    </citation>
    <scope>NUCLEOTIDE SEQUENCE [LARGE SCALE GENOMIC DNA]</scope>
</reference>
<dbReference type="OrthoDB" id="6753017at2759"/>
<evidence type="ECO:0000313" key="1">
    <source>
        <dbReference type="EMBL" id="GBP63216.1"/>
    </source>
</evidence>
<sequence>MKNSISELARARNDDWGQAIVERLEQVTDLVAADAQYHNSCMKKLYQTRSTEERKKRGPYACEIDTAMQYIYSYLEENSEECQFSLDELMTKIEGDYRPHIKIVKAQLLKKYGDDILIVVTANEAPVVWGHSMTHDRQRLSLQELPVVGPTLHALPYRTRRDVHCHKGGTS</sequence>
<keyword evidence="2" id="KW-1185">Reference proteome</keyword>
<evidence type="ECO:0000313" key="2">
    <source>
        <dbReference type="Proteomes" id="UP000299102"/>
    </source>
</evidence>
<proteinExistence type="predicted"/>
<protein>
    <submittedName>
        <fullName evidence="1">Uncharacterized protein</fullName>
    </submittedName>
</protein>
<gene>
    <name evidence="1" type="ORF">EVAR_89483_1</name>
</gene>
<dbReference type="Proteomes" id="UP000299102">
    <property type="component" value="Unassembled WGS sequence"/>
</dbReference>
<dbReference type="AlphaFoldDB" id="A0A4C1XH45"/>